<dbReference type="InterPro" id="IPR050341">
    <property type="entry name" value="PP1_catalytic_subunit"/>
</dbReference>
<dbReference type="SUPFAM" id="SSF56300">
    <property type="entry name" value="Metallo-dependent phosphatases"/>
    <property type="match status" value="1"/>
</dbReference>
<organism evidence="3 4">
    <name type="scientific">Blomia tropicalis</name>
    <name type="common">Mite</name>
    <dbReference type="NCBI Taxonomy" id="40697"/>
    <lineage>
        <taxon>Eukaryota</taxon>
        <taxon>Metazoa</taxon>
        <taxon>Ecdysozoa</taxon>
        <taxon>Arthropoda</taxon>
        <taxon>Chelicerata</taxon>
        <taxon>Arachnida</taxon>
        <taxon>Acari</taxon>
        <taxon>Acariformes</taxon>
        <taxon>Sarcoptiformes</taxon>
        <taxon>Astigmata</taxon>
        <taxon>Glycyphagoidea</taxon>
        <taxon>Echimyopodidae</taxon>
        <taxon>Blomia</taxon>
    </lineage>
</organism>
<dbReference type="InterPro" id="IPR011992">
    <property type="entry name" value="EF-hand-dom_pair"/>
</dbReference>
<comment type="catalytic activity">
    <reaction evidence="1">
        <text>O-phospho-L-threonyl-[protein] + H2O = L-threonyl-[protein] + phosphate</text>
        <dbReference type="Rhea" id="RHEA:47004"/>
        <dbReference type="Rhea" id="RHEA-COMP:11060"/>
        <dbReference type="Rhea" id="RHEA-COMP:11605"/>
        <dbReference type="ChEBI" id="CHEBI:15377"/>
        <dbReference type="ChEBI" id="CHEBI:30013"/>
        <dbReference type="ChEBI" id="CHEBI:43474"/>
        <dbReference type="ChEBI" id="CHEBI:61977"/>
        <dbReference type="EC" id="3.1.3.16"/>
    </reaction>
</comment>
<evidence type="ECO:0000313" key="4">
    <source>
        <dbReference type="Proteomes" id="UP001142055"/>
    </source>
</evidence>
<sequence>MSKVFVFNNTTGGYSNDRVNIFPSYKPSGTMPAFTKNLYDSLLFVPICTTHQKVLLRSYGEQKQFLPYYPFKISDPWSEQIAFYRKTFFNEYNASMDVNKVRSNIMQVNIVRMPKYADQIHQLVVMVYFDQCVAHCSSQVTSFKWFTKEQLTSADLIGPEPYLYLNQSSCAARCQELSIEREINIEVRSTGYTTSRLFSAFCVNNGTYVTFQDFVFGLIALDETCSHGGLMGEYRACCIFRYYTTKPNTSMKLTELTQLFSDATSFRKVKAQATEDTEVAKKSAEAIFKLENLKPDQTLSIERFILLVGQLQIRGTACLFRSIQSTLNEIRSKKGYGNLILREANLDKLISKKGVPFTAPKLYKCSKCNPESYNPAIHSSVLNSNDSTAKTKLQELPSSFTIKYPETLRKISIELFSSTNVHLELIQIIKSFSNTICGFPPVQKSQMNWEKKSDRMILMDKIFKLCLESCEQFKKLPRVMKCTSPIYVFGDIHGNLKDLMIYDHHLWRMAPSQGYVCGALFLGDYVDRGDYSIECVIYLLCMRALRPDKFTLIRGNHEVRAIQQQFTFYRECLDKFGDTGGNQLWEAFNQVFDVMPICAIVDEQV</sequence>
<comment type="caution">
    <text evidence="3">The sequence shown here is derived from an EMBL/GenBank/DDBJ whole genome shotgun (WGS) entry which is preliminary data.</text>
</comment>
<dbReference type="GO" id="GO:0005737">
    <property type="term" value="C:cytoplasm"/>
    <property type="evidence" value="ECO:0007669"/>
    <property type="project" value="TreeGrafter"/>
</dbReference>
<dbReference type="Gene3D" id="3.60.21.10">
    <property type="match status" value="1"/>
</dbReference>
<dbReference type="PRINTS" id="PR00114">
    <property type="entry name" value="STPHPHTASE"/>
</dbReference>
<evidence type="ECO:0000256" key="1">
    <source>
        <dbReference type="RuleBase" id="RU004273"/>
    </source>
</evidence>
<keyword evidence="1" id="KW-0378">Hydrolase</keyword>
<dbReference type="GO" id="GO:0004722">
    <property type="term" value="F:protein serine/threonine phosphatase activity"/>
    <property type="evidence" value="ECO:0007669"/>
    <property type="project" value="UniProtKB-EC"/>
</dbReference>
<proteinExistence type="inferred from homology"/>
<comment type="similarity">
    <text evidence="1">Belongs to the PPP phosphatase family.</text>
</comment>
<dbReference type="SUPFAM" id="SSF47473">
    <property type="entry name" value="EF-hand"/>
    <property type="match status" value="1"/>
</dbReference>
<name>A0A9Q0RNP9_BLOTA</name>
<dbReference type="PANTHER" id="PTHR11668">
    <property type="entry name" value="SERINE/THREONINE PROTEIN PHOSPHATASE"/>
    <property type="match status" value="1"/>
</dbReference>
<reference evidence="3" key="1">
    <citation type="submission" date="2022-12" db="EMBL/GenBank/DDBJ databases">
        <title>Genome assemblies of Blomia tropicalis.</title>
        <authorList>
            <person name="Cui Y."/>
        </authorList>
    </citation>
    <scope>NUCLEOTIDE SEQUENCE</scope>
    <source>
        <tissue evidence="3">Adult mites</tissue>
    </source>
</reference>
<evidence type="ECO:0000313" key="3">
    <source>
        <dbReference type="EMBL" id="KAJ6222638.1"/>
    </source>
</evidence>
<dbReference type="InterPro" id="IPR004843">
    <property type="entry name" value="Calcineurin-like_PHP"/>
</dbReference>
<evidence type="ECO:0000259" key="2">
    <source>
        <dbReference type="PROSITE" id="PS00125"/>
    </source>
</evidence>
<dbReference type="InterPro" id="IPR029052">
    <property type="entry name" value="Metallo-depent_PP-like"/>
</dbReference>
<dbReference type="SMART" id="SM00156">
    <property type="entry name" value="PP2Ac"/>
    <property type="match status" value="1"/>
</dbReference>
<dbReference type="AlphaFoldDB" id="A0A9Q0RNP9"/>
<accession>A0A9Q0RNP9</accession>
<feature type="domain" description="Serine/threonine specific protein phosphatases" evidence="2">
    <location>
        <begin position="553"/>
        <end position="558"/>
    </location>
</feature>
<dbReference type="EC" id="3.1.3.16" evidence="1"/>
<keyword evidence="4" id="KW-1185">Reference proteome</keyword>
<dbReference type="GO" id="GO:0005634">
    <property type="term" value="C:nucleus"/>
    <property type="evidence" value="ECO:0007669"/>
    <property type="project" value="TreeGrafter"/>
</dbReference>
<dbReference type="EMBL" id="JAPWDV010000001">
    <property type="protein sequence ID" value="KAJ6222638.1"/>
    <property type="molecule type" value="Genomic_DNA"/>
</dbReference>
<dbReference type="PROSITE" id="PS00125">
    <property type="entry name" value="SER_THR_PHOSPHATASE"/>
    <property type="match status" value="1"/>
</dbReference>
<dbReference type="Gene3D" id="1.10.238.10">
    <property type="entry name" value="EF-hand"/>
    <property type="match status" value="1"/>
</dbReference>
<dbReference type="Proteomes" id="UP001142055">
    <property type="component" value="Chromosome 1"/>
</dbReference>
<dbReference type="Pfam" id="PF00149">
    <property type="entry name" value="Metallophos"/>
    <property type="match status" value="1"/>
</dbReference>
<protein>
    <recommendedName>
        <fullName evidence="1">Serine/threonine-protein phosphatase</fullName>
        <ecNumber evidence="1">3.1.3.16</ecNumber>
    </recommendedName>
</protein>
<dbReference type="InterPro" id="IPR006186">
    <property type="entry name" value="Ser/Thr-sp_prot-phosphatase"/>
</dbReference>
<gene>
    <name evidence="3" type="ORF">RDWZM_001183</name>
</gene>
<dbReference type="PANTHER" id="PTHR11668:SF496">
    <property type="entry name" value="SERINE_THREONINE-PROTEIN PHOSPHATASE"/>
    <property type="match status" value="1"/>
</dbReference>